<dbReference type="AlphaFoldDB" id="A0A2W5KKS6"/>
<organism evidence="2 3">
    <name type="scientific">Rhodanobacter denitrificans</name>
    <dbReference type="NCBI Taxonomy" id="666685"/>
    <lineage>
        <taxon>Bacteria</taxon>
        <taxon>Pseudomonadati</taxon>
        <taxon>Pseudomonadota</taxon>
        <taxon>Gammaproteobacteria</taxon>
        <taxon>Lysobacterales</taxon>
        <taxon>Rhodanobacteraceae</taxon>
        <taxon>Rhodanobacter</taxon>
    </lineage>
</organism>
<evidence type="ECO:0000313" key="2">
    <source>
        <dbReference type="EMBL" id="PZQ15515.1"/>
    </source>
</evidence>
<accession>A0A2W5KKS6</accession>
<keyword evidence="1" id="KW-0732">Signal</keyword>
<evidence type="ECO:0000256" key="1">
    <source>
        <dbReference type="SAM" id="SignalP"/>
    </source>
</evidence>
<dbReference type="EMBL" id="QFPO01000006">
    <property type="protein sequence ID" value="PZQ15515.1"/>
    <property type="molecule type" value="Genomic_DNA"/>
</dbReference>
<gene>
    <name evidence="2" type="ORF">DI564_09325</name>
</gene>
<protein>
    <submittedName>
        <fullName evidence="2">Uncharacterized protein</fullName>
    </submittedName>
</protein>
<evidence type="ECO:0000313" key="3">
    <source>
        <dbReference type="Proteomes" id="UP000249046"/>
    </source>
</evidence>
<sequence length="208" mass="22254">MSALRAGRWRRIGAAYGRCLRGGIGARLIAAVALATAMSTAAIAAAADTAAWSARDFDHARLGRIQMRMPPSWLTFERQDGAGTTFVRIVPPQERFGLEIQIGTRAALKLATLDDAGLPGYLIASLSGLLPRFLEEAVVPLRFGPEADGVYARLTDRHPRAGEFLFLTRGLRLDGDAVIVFTLYASDHDASVLTPVLAVVSGITITPP</sequence>
<feature type="signal peptide" evidence="1">
    <location>
        <begin position="1"/>
        <end position="46"/>
    </location>
</feature>
<comment type="caution">
    <text evidence="2">The sequence shown here is derived from an EMBL/GenBank/DDBJ whole genome shotgun (WGS) entry which is preliminary data.</text>
</comment>
<reference evidence="2 3" key="1">
    <citation type="submission" date="2017-08" db="EMBL/GenBank/DDBJ databases">
        <title>Infants hospitalized years apart are colonized by the same room-sourced microbial strains.</title>
        <authorList>
            <person name="Brooks B."/>
            <person name="Olm M.R."/>
            <person name="Firek B.A."/>
            <person name="Baker R."/>
            <person name="Thomas B.C."/>
            <person name="Morowitz M.J."/>
            <person name="Banfield J.F."/>
        </authorList>
    </citation>
    <scope>NUCLEOTIDE SEQUENCE [LARGE SCALE GENOMIC DNA]</scope>
    <source>
        <strain evidence="2">S2_005_003_R2_42</strain>
    </source>
</reference>
<feature type="chain" id="PRO_5016165365" evidence="1">
    <location>
        <begin position="47"/>
        <end position="208"/>
    </location>
</feature>
<name>A0A2W5KKS6_9GAMM</name>
<proteinExistence type="predicted"/>
<dbReference type="Proteomes" id="UP000249046">
    <property type="component" value="Unassembled WGS sequence"/>
</dbReference>